<evidence type="ECO:0000313" key="2">
    <source>
        <dbReference type="EMBL" id="KAF1013505.1"/>
    </source>
</evidence>
<comment type="caution">
    <text evidence="2">The sequence shown here is derived from an EMBL/GenBank/DDBJ whole genome shotgun (WGS) entry which is preliminary data.</text>
</comment>
<dbReference type="EMBL" id="WNDS01000005">
    <property type="protein sequence ID" value="KAF1013505.1"/>
    <property type="molecule type" value="Genomic_DNA"/>
</dbReference>
<dbReference type="Proteomes" id="UP000487117">
    <property type="component" value="Unassembled WGS sequence"/>
</dbReference>
<dbReference type="AlphaFoldDB" id="A0A7V8JKC1"/>
<keyword evidence="1" id="KW-0732">Signal</keyword>
<dbReference type="PANTHER" id="PTHR33361">
    <property type="entry name" value="GLR0591 PROTEIN"/>
    <property type="match status" value="1"/>
</dbReference>
<name>A0A7V8JKC1_STEMA</name>
<gene>
    <name evidence="2" type="ORF">GAK31_03654</name>
</gene>
<evidence type="ECO:0008006" key="4">
    <source>
        <dbReference type="Google" id="ProtNLM"/>
    </source>
</evidence>
<evidence type="ECO:0000313" key="3">
    <source>
        <dbReference type="Proteomes" id="UP000487117"/>
    </source>
</evidence>
<reference evidence="3" key="1">
    <citation type="journal article" date="2020" name="MBio">
        <title>Horizontal gene transfer to a defensive symbiont with a reduced genome amongst a multipartite beetle microbiome.</title>
        <authorList>
            <person name="Waterworth S.C."/>
            <person name="Florez L.V."/>
            <person name="Rees E.R."/>
            <person name="Hertweck C."/>
            <person name="Kaltenpoth M."/>
            <person name="Kwan J.C."/>
        </authorList>
    </citation>
    <scope>NUCLEOTIDE SEQUENCE [LARGE SCALE GENOMIC DNA]</scope>
</reference>
<dbReference type="Pfam" id="PF05960">
    <property type="entry name" value="DUF885"/>
    <property type="match status" value="1"/>
</dbReference>
<evidence type="ECO:0000256" key="1">
    <source>
        <dbReference type="SAM" id="SignalP"/>
    </source>
</evidence>
<dbReference type="InterPro" id="IPR010281">
    <property type="entry name" value="DUF885"/>
</dbReference>
<feature type="signal peptide" evidence="1">
    <location>
        <begin position="1"/>
        <end position="17"/>
    </location>
</feature>
<feature type="chain" id="PRO_5031422296" description="DUF885 domain-containing protein" evidence="1">
    <location>
        <begin position="18"/>
        <end position="344"/>
    </location>
</feature>
<protein>
    <recommendedName>
        <fullName evidence="4">DUF885 domain-containing protein</fullName>
    </recommendedName>
</protein>
<accession>A0A7V8JKC1</accession>
<dbReference type="PANTHER" id="PTHR33361:SF16">
    <property type="entry name" value="DUF885 DOMAIN-CONTAINING PROTEIN"/>
    <property type="match status" value="1"/>
</dbReference>
<sequence length="344" mass="37957">MLRPLLLALTLACPLGACDRSATSAAPTAAPVAADPGRRAQQLQALYADYWEAYLALNPLRATLYGDNRFNDQWVDAGSADHRAQVHALEARGLAQAEAIGSAGLTGQDQLSYEIFLRDRRQALQAERFPQWMLPVSQMDSTAGYAVMFGSGAGAQPFATVQDHDHWLARAARVPVLVSTEIDNMRQGLRAGVVQPRVVVEKVLAQLDAVLTPEVETSPFWGPVQLLPDTISGADRQRLTQAYRTLITGQLNPALRRQRDFLATEYLPRARATVGLAALPQGTAWYAFNVQRETTTQQTPAQIHQIGLDEVARIHQQLRGIMAEVGFQGSLQEFFAFMQHDRRF</sequence>
<organism evidence="2 3">
    <name type="scientific">Stenotrophomonas maltophilia</name>
    <name type="common">Pseudomonas maltophilia</name>
    <name type="synonym">Xanthomonas maltophilia</name>
    <dbReference type="NCBI Taxonomy" id="40324"/>
    <lineage>
        <taxon>Bacteria</taxon>
        <taxon>Pseudomonadati</taxon>
        <taxon>Pseudomonadota</taxon>
        <taxon>Gammaproteobacteria</taxon>
        <taxon>Lysobacterales</taxon>
        <taxon>Lysobacteraceae</taxon>
        <taxon>Stenotrophomonas</taxon>
        <taxon>Stenotrophomonas maltophilia group</taxon>
    </lineage>
</organism>
<proteinExistence type="predicted"/>